<evidence type="ECO:0000313" key="4">
    <source>
        <dbReference type="Proteomes" id="UP000663870"/>
    </source>
</evidence>
<evidence type="ECO:0008006" key="5">
    <source>
        <dbReference type="Google" id="ProtNLM"/>
    </source>
</evidence>
<reference evidence="1" key="1">
    <citation type="submission" date="2021-02" db="EMBL/GenBank/DDBJ databases">
        <authorList>
            <person name="Nowell W R."/>
        </authorList>
    </citation>
    <scope>NUCLEOTIDE SEQUENCE</scope>
</reference>
<organism evidence="1 3">
    <name type="scientific">Rotaria sordida</name>
    <dbReference type="NCBI Taxonomy" id="392033"/>
    <lineage>
        <taxon>Eukaryota</taxon>
        <taxon>Metazoa</taxon>
        <taxon>Spiralia</taxon>
        <taxon>Gnathifera</taxon>
        <taxon>Rotifera</taxon>
        <taxon>Eurotatoria</taxon>
        <taxon>Bdelloidea</taxon>
        <taxon>Philodinida</taxon>
        <taxon>Philodinidae</taxon>
        <taxon>Rotaria</taxon>
    </lineage>
</organism>
<dbReference type="Proteomes" id="UP000663870">
    <property type="component" value="Unassembled WGS sequence"/>
</dbReference>
<sequence>VPNTQLLGCNFHYCQAIYRNIQNKGLQDAYQNVETVRQILRHIMALAFIPHDQICTVYYDIIKPELNDVPTKPASLRQNLRTFLKYYESHWLTKINKFCVFDQPTRTNNGLEGYNNKMNFQLSAHPHLYRLILWFEKEELLVQQLVSKVNSDQQVHKRKQSAITILINDSLQTLWDSYNAGKLTTKELLLESSRWAAKKAS</sequence>
<keyword evidence="4" id="KW-1185">Reference proteome</keyword>
<evidence type="ECO:0000313" key="1">
    <source>
        <dbReference type="EMBL" id="CAF1451490.1"/>
    </source>
</evidence>
<feature type="non-terminal residue" evidence="1">
    <location>
        <position position="201"/>
    </location>
</feature>
<protein>
    <recommendedName>
        <fullName evidence="5">MULE transposase domain-containing protein</fullName>
    </recommendedName>
</protein>
<gene>
    <name evidence="2" type="ORF">JXQ802_LOCUS52928</name>
    <name evidence="1" type="ORF">PYM288_LOCUS36568</name>
</gene>
<proteinExistence type="predicted"/>
<dbReference type="EMBL" id="CAJNOL010008818">
    <property type="protein sequence ID" value="CAF1639128.1"/>
    <property type="molecule type" value="Genomic_DNA"/>
</dbReference>
<name>A0A815PMA5_9BILA</name>
<comment type="caution">
    <text evidence="1">The sequence shown here is derived from an EMBL/GenBank/DDBJ whole genome shotgun (WGS) entry which is preliminary data.</text>
</comment>
<dbReference type="Proteomes" id="UP000663854">
    <property type="component" value="Unassembled WGS sequence"/>
</dbReference>
<accession>A0A815PMA5</accession>
<dbReference type="EMBL" id="CAJNOH010007178">
    <property type="protein sequence ID" value="CAF1451490.1"/>
    <property type="molecule type" value="Genomic_DNA"/>
</dbReference>
<dbReference type="AlphaFoldDB" id="A0A815PMA5"/>
<evidence type="ECO:0000313" key="2">
    <source>
        <dbReference type="EMBL" id="CAF1639128.1"/>
    </source>
</evidence>
<evidence type="ECO:0000313" key="3">
    <source>
        <dbReference type="Proteomes" id="UP000663854"/>
    </source>
</evidence>